<keyword evidence="2" id="KW-0472">Membrane</keyword>
<evidence type="ECO:0000313" key="5">
    <source>
        <dbReference type="Proteomes" id="UP000660265"/>
    </source>
</evidence>
<evidence type="ECO:0000259" key="3">
    <source>
        <dbReference type="Pfam" id="PF10145"/>
    </source>
</evidence>
<dbReference type="InterPro" id="IPR010090">
    <property type="entry name" value="Phage_tape_meas"/>
</dbReference>
<dbReference type="Proteomes" id="UP000660265">
    <property type="component" value="Unassembled WGS sequence"/>
</dbReference>
<dbReference type="PANTHER" id="PTHR37813">
    <property type="entry name" value="FELS-2 PROPHAGE PROTEIN"/>
    <property type="match status" value="1"/>
</dbReference>
<evidence type="ECO:0000313" key="4">
    <source>
        <dbReference type="EMBL" id="GGJ82085.1"/>
    </source>
</evidence>
<dbReference type="EMBL" id="BMMV01000003">
    <property type="protein sequence ID" value="GGJ82085.1"/>
    <property type="molecule type" value="Genomic_DNA"/>
</dbReference>
<evidence type="ECO:0000256" key="2">
    <source>
        <dbReference type="SAM" id="Phobius"/>
    </source>
</evidence>
<accession>A0ABQ2E1A3</accession>
<reference evidence="5" key="1">
    <citation type="journal article" date="2019" name="Int. J. Syst. Evol. Microbiol.">
        <title>The Global Catalogue of Microorganisms (GCM) 10K type strain sequencing project: providing services to taxonomists for standard genome sequencing and annotation.</title>
        <authorList>
            <consortium name="The Broad Institute Genomics Platform"/>
            <consortium name="The Broad Institute Genome Sequencing Center for Infectious Disease"/>
            <person name="Wu L."/>
            <person name="Ma J."/>
        </authorList>
    </citation>
    <scope>NUCLEOTIDE SEQUENCE [LARGE SCALE GENOMIC DNA]</scope>
    <source>
        <strain evidence="5">CGMCC 4.7275</strain>
    </source>
</reference>
<organism evidence="4 5">
    <name type="scientific">Streptomyces camponoticapitis</name>
    <dbReference type="NCBI Taxonomy" id="1616125"/>
    <lineage>
        <taxon>Bacteria</taxon>
        <taxon>Bacillati</taxon>
        <taxon>Actinomycetota</taxon>
        <taxon>Actinomycetes</taxon>
        <taxon>Kitasatosporales</taxon>
        <taxon>Streptomycetaceae</taxon>
        <taxon>Streptomyces</taxon>
    </lineage>
</organism>
<feature type="transmembrane region" description="Helical" evidence="2">
    <location>
        <begin position="591"/>
        <end position="617"/>
    </location>
</feature>
<name>A0ABQ2E1A3_9ACTN</name>
<gene>
    <name evidence="4" type="ORF">GCM10011583_12050</name>
</gene>
<feature type="transmembrane region" description="Helical" evidence="2">
    <location>
        <begin position="637"/>
        <end position="658"/>
    </location>
</feature>
<sequence length="843" mass="85685">MALTVGELVGFIRLDDGEVDPALTRMEGALNASGQRMTADADAAGTRAGQALGDGITRGADGRLRNAQGRFVTAGQAAGDGFGDSAAAGARTGLTRLTTVAGQAGDRAGDALGDGLREGAADGADDAVAEAEGGMSRMQMIAAGAGVAAGGALLVGITSALEQSQITGKLGAQLGATPAVAQQYGKIAGAMYADAVTEDFQGAADAISATMRAGLLPPGATNAQIQSISTNVSDLATTFELDLGQAANAVGQIMKTGLAPNAKVALDIITRGMQVMGPRADDIADTFNEYSTIFRQLGISAGDATGIMAQGLAAGARDTDVVADSLKELVLITQGGGEEVDKAFKKIGLSGSEMQTAFSKGGPASKQALDQIFDGLRKVKDPADRSALALTLFGTKSEDMQKALFAIDPSGAVGALGETAGAADKAGNSLRDNAGANVTRFQRSLEQGLVNVIGGDVIPALMSLGRWMKENETTVKVLAGVIGGVMVTALTFMSINATRAAITNTAAWFTSGAGAGASAARQVAAAGRVVGAWLLMAGRAAMQAARVVASWVLMGARAVVQAGIHVLQAGRVVAAWVLMGARAMVQAAIMAGAWFIALGPVGWVITTIIALAALIWANWDKIKRWTTEAWNSVWTKIKAFGGLILGYIKSIPLVNLFLNHWDKIKSGTVSRVLGLVSYVRGMPGRIKSALGSLGSLLTGAGRNVVQGLWNGIKSMGGWLKSQLIGFAKSQIPGPIAKALGISSPSKVMAKAVGRHIPSGIIAGINAGAPALDRTMANLVAPPNAGMTYGGSYGYGGGSRRGGQPISVQFTSDGGQVGDTLVGLIQDNVRVKGGSVQRVMGAGR</sequence>
<protein>
    <recommendedName>
        <fullName evidence="3">Phage tail tape measure protein domain-containing protein</fullName>
    </recommendedName>
</protein>
<dbReference type="PANTHER" id="PTHR37813:SF1">
    <property type="entry name" value="FELS-2 PROPHAGE PROTEIN"/>
    <property type="match status" value="1"/>
</dbReference>
<feature type="domain" description="Phage tail tape measure protein" evidence="3">
    <location>
        <begin position="201"/>
        <end position="394"/>
    </location>
</feature>
<feature type="transmembrane region" description="Helical" evidence="2">
    <location>
        <begin position="477"/>
        <end position="495"/>
    </location>
</feature>
<dbReference type="RefSeq" id="WP_189106243.1">
    <property type="nucleotide sequence ID" value="NZ_BMMV01000003.1"/>
</dbReference>
<proteinExistence type="predicted"/>
<keyword evidence="2" id="KW-0812">Transmembrane</keyword>
<keyword evidence="1" id="KW-1188">Viral release from host cell</keyword>
<keyword evidence="2" id="KW-1133">Transmembrane helix</keyword>
<evidence type="ECO:0000256" key="1">
    <source>
        <dbReference type="ARBA" id="ARBA00022612"/>
    </source>
</evidence>
<dbReference type="Pfam" id="PF10145">
    <property type="entry name" value="PhageMin_Tail"/>
    <property type="match status" value="1"/>
</dbReference>
<comment type="caution">
    <text evidence="4">The sequence shown here is derived from an EMBL/GenBank/DDBJ whole genome shotgun (WGS) entry which is preliminary data.</text>
</comment>
<keyword evidence="5" id="KW-1185">Reference proteome</keyword>